<dbReference type="AlphaFoldDB" id="A0AAV6G8Z2"/>
<sequence>MDQRNLGCSMSSAALLCCRQCRRDRNSFTCRPLRHEDEDDDVLGAEENPNGSYFTDGDEATHLYRPRGCPCEGSGDVFGSVITDPSDFYIHGTLDEDRDAPELWTGHIFPYCDHTTSHDVHHPHGYSHRSEGNSCACLYRPTESCEGVSEQWTCSPFPCLGVSKTLLVGVEVDIVEELEFEDTEVLEEPVMPDMLSQQVLTESGPTLTHEDQLLL</sequence>
<organism evidence="1 2">
    <name type="scientific">Alosa alosa</name>
    <name type="common">allis shad</name>
    <dbReference type="NCBI Taxonomy" id="278164"/>
    <lineage>
        <taxon>Eukaryota</taxon>
        <taxon>Metazoa</taxon>
        <taxon>Chordata</taxon>
        <taxon>Craniata</taxon>
        <taxon>Vertebrata</taxon>
        <taxon>Euteleostomi</taxon>
        <taxon>Actinopterygii</taxon>
        <taxon>Neopterygii</taxon>
        <taxon>Teleostei</taxon>
        <taxon>Clupei</taxon>
        <taxon>Clupeiformes</taxon>
        <taxon>Clupeoidei</taxon>
        <taxon>Clupeidae</taxon>
        <taxon>Alosa</taxon>
    </lineage>
</organism>
<accession>A0AAV6G8Z2</accession>
<dbReference type="Proteomes" id="UP000823561">
    <property type="component" value="Chromosome 13"/>
</dbReference>
<evidence type="ECO:0000313" key="1">
    <source>
        <dbReference type="EMBL" id="KAG5271579.1"/>
    </source>
</evidence>
<protein>
    <submittedName>
        <fullName evidence="1">Uncharacterized protein</fullName>
    </submittedName>
</protein>
<reference evidence="1" key="1">
    <citation type="submission" date="2020-10" db="EMBL/GenBank/DDBJ databases">
        <title>Chromosome-scale genome assembly of the Allis shad, Alosa alosa.</title>
        <authorList>
            <person name="Margot Z."/>
            <person name="Christophe K."/>
            <person name="Cabau C."/>
            <person name="Louis A."/>
            <person name="Berthelot C."/>
            <person name="Parey E."/>
            <person name="Roest Crollius H."/>
            <person name="Montfort J."/>
            <person name="Robinson-Rechavi M."/>
            <person name="Bucao C."/>
            <person name="Bouchez O."/>
            <person name="Gislard M."/>
            <person name="Lluch J."/>
            <person name="Milhes M."/>
            <person name="Lampietro C."/>
            <person name="Lopez Roques C."/>
            <person name="Donnadieu C."/>
            <person name="Braasch I."/>
            <person name="Desvignes T."/>
            <person name="Postlethwait J."/>
            <person name="Bobe J."/>
            <person name="Guiguen Y."/>
        </authorList>
    </citation>
    <scope>NUCLEOTIDE SEQUENCE</scope>
    <source>
        <strain evidence="1">M-15738</strain>
        <tissue evidence="1">Blood</tissue>
    </source>
</reference>
<name>A0AAV6G8Z2_9TELE</name>
<proteinExistence type="predicted"/>
<comment type="caution">
    <text evidence="1">The sequence shown here is derived from an EMBL/GenBank/DDBJ whole genome shotgun (WGS) entry which is preliminary data.</text>
</comment>
<keyword evidence="2" id="KW-1185">Reference proteome</keyword>
<evidence type="ECO:0000313" key="2">
    <source>
        <dbReference type="Proteomes" id="UP000823561"/>
    </source>
</evidence>
<gene>
    <name evidence="1" type="ORF">AALO_G00181630</name>
</gene>
<dbReference type="EMBL" id="JADWDJ010000013">
    <property type="protein sequence ID" value="KAG5271579.1"/>
    <property type="molecule type" value="Genomic_DNA"/>
</dbReference>